<dbReference type="Pfam" id="PF13349">
    <property type="entry name" value="DUF4097"/>
    <property type="match status" value="1"/>
</dbReference>
<name>A0A1H1FPJ1_9BACI</name>
<dbReference type="EMBL" id="FNKD01000004">
    <property type="protein sequence ID" value="SDR02912.1"/>
    <property type="molecule type" value="Genomic_DNA"/>
</dbReference>
<organism evidence="2 3">
    <name type="scientific">Virgibacillus salinus</name>
    <dbReference type="NCBI Taxonomy" id="553311"/>
    <lineage>
        <taxon>Bacteria</taxon>
        <taxon>Bacillati</taxon>
        <taxon>Bacillota</taxon>
        <taxon>Bacilli</taxon>
        <taxon>Bacillales</taxon>
        <taxon>Bacillaceae</taxon>
        <taxon>Virgibacillus</taxon>
    </lineage>
</organism>
<evidence type="ECO:0000259" key="1">
    <source>
        <dbReference type="Pfam" id="PF13349"/>
    </source>
</evidence>
<keyword evidence="3" id="KW-1185">Reference proteome</keyword>
<feature type="domain" description="DUF4097" evidence="1">
    <location>
        <begin position="188"/>
        <end position="354"/>
    </location>
</feature>
<protein>
    <submittedName>
        <fullName evidence="2">Putative adhesin</fullName>
    </submittedName>
</protein>
<dbReference type="InterPro" id="IPR025164">
    <property type="entry name" value="Toastrack_DUF4097"/>
</dbReference>
<sequence>MKEGKTVGKVIENVLHGGRKAVNKEVITQKDTIDNVAKLKELNISTSEASVNVSTHEDKKVDLFLETYEGGPELKIDYSGDSLSVSAKGSEAYKSLNTPPCMLHVVVPSEISGNWSIISCSGDISAANLTSDLFDIRSSSGEVNIANLEAQKLHLKTSSGKITVSEVKVSDVYFETSSGEAALYGIKGDLTGSTSSGDVTVMNFQGEKFHVVTSSGKIQQSNGIVNDISLKTSSGSIQADSLKGEKVMLHANSGDIKCTRFTGDAKGYTISGDVLMSLLDESSLDLESSSGDITLLAGKVNLNAIVQVSTGSGDIFNKLPLMSVKKHSGNHLKGVVGEGKNPISLKAGSGDVIIS</sequence>
<evidence type="ECO:0000313" key="3">
    <source>
        <dbReference type="Proteomes" id="UP000199444"/>
    </source>
</evidence>
<evidence type="ECO:0000313" key="2">
    <source>
        <dbReference type="EMBL" id="SDR02912.1"/>
    </source>
</evidence>
<dbReference type="STRING" id="553311.SAMN05216231_3341"/>
<gene>
    <name evidence="2" type="ORF">SAMN05216231_3341</name>
</gene>
<accession>A0A1H1FPJ1</accession>
<dbReference type="PANTHER" id="PTHR34094:SF1">
    <property type="entry name" value="PROTEIN FAM185A"/>
    <property type="match status" value="1"/>
</dbReference>
<dbReference type="Proteomes" id="UP000199444">
    <property type="component" value="Unassembled WGS sequence"/>
</dbReference>
<reference evidence="2 3" key="1">
    <citation type="submission" date="2016-10" db="EMBL/GenBank/DDBJ databases">
        <authorList>
            <person name="de Groot N.N."/>
        </authorList>
    </citation>
    <scope>NUCLEOTIDE SEQUENCE [LARGE SCALE GENOMIC DNA]</scope>
    <source>
        <strain evidence="2 3">CGMCC 1.10449</strain>
    </source>
</reference>
<dbReference type="AlphaFoldDB" id="A0A1H1FPJ1"/>
<dbReference type="PANTHER" id="PTHR34094">
    <property type="match status" value="1"/>
</dbReference>
<proteinExistence type="predicted"/>